<feature type="domain" description="RRM" evidence="2">
    <location>
        <begin position="63"/>
        <end position="146"/>
    </location>
</feature>
<dbReference type="Pfam" id="PF00076">
    <property type="entry name" value="RRM_1"/>
    <property type="match status" value="1"/>
</dbReference>
<dbReference type="SUPFAM" id="SSF54928">
    <property type="entry name" value="RNA-binding domain, RBD"/>
    <property type="match status" value="1"/>
</dbReference>
<evidence type="ECO:0000256" key="1">
    <source>
        <dbReference type="PROSITE-ProRule" id="PRU00176"/>
    </source>
</evidence>
<name>A0AAV7E7F1_ARIFI</name>
<dbReference type="AlphaFoldDB" id="A0AAV7E7F1"/>
<dbReference type="Gene3D" id="3.30.70.330">
    <property type="match status" value="1"/>
</dbReference>
<evidence type="ECO:0000313" key="4">
    <source>
        <dbReference type="Proteomes" id="UP000825729"/>
    </source>
</evidence>
<dbReference type="PANTHER" id="PTHR36309:SF1">
    <property type="entry name" value="RNA-BINDING (RRM_RBD_RNP MOTIFS) FAMILY PROTEIN"/>
    <property type="match status" value="1"/>
</dbReference>
<protein>
    <recommendedName>
        <fullName evidence="2">RRM domain-containing protein</fullName>
    </recommendedName>
</protein>
<dbReference type="GO" id="GO:0003723">
    <property type="term" value="F:RNA binding"/>
    <property type="evidence" value="ECO:0007669"/>
    <property type="project" value="UniProtKB-UniRule"/>
</dbReference>
<keyword evidence="1" id="KW-0694">RNA-binding</keyword>
<dbReference type="PANTHER" id="PTHR36309">
    <property type="entry name" value="RNA-BINDING (RRM/RBD/RNP MOTIFS) FAMILY PROTEIN"/>
    <property type="match status" value="1"/>
</dbReference>
<dbReference type="InterPro" id="IPR000504">
    <property type="entry name" value="RRM_dom"/>
</dbReference>
<sequence length="244" mass="27742">MGVLLLREYKEVSESSSSSWRGHLKLQSCRAEELLQFLLLKLLLVMAAASNKEYAEFEEKVKRTVYLDNLGPQVTASVLKTALGQFGNVISAQLIPIYVDSPDGQQFALVEMESPKKAMDVIGEMAAFPFMMSGMPRPVRARPAEPEMFSDRPARPGSKIQFRWLEPTDPEFEVAQKLKELTKQHAEEASALLRYQLEEEEKLEKKQDELVKTNHKKFMLLNSVMNDATVSKLTRQYKVDVTDV</sequence>
<dbReference type="InterPro" id="IPR053316">
    <property type="entry name" value="Epigenetic_reg_gene_expr"/>
</dbReference>
<evidence type="ECO:0000259" key="2">
    <source>
        <dbReference type="PROSITE" id="PS50102"/>
    </source>
</evidence>
<dbReference type="InterPro" id="IPR035979">
    <property type="entry name" value="RBD_domain_sf"/>
</dbReference>
<gene>
    <name evidence="3" type="ORF">H6P81_016098</name>
</gene>
<reference evidence="3 4" key="1">
    <citation type="submission" date="2021-07" db="EMBL/GenBank/DDBJ databases">
        <title>The Aristolochia fimbriata genome: insights into angiosperm evolution, floral development and chemical biosynthesis.</title>
        <authorList>
            <person name="Jiao Y."/>
        </authorList>
    </citation>
    <scope>NUCLEOTIDE SEQUENCE [LARGE SCALE GENOMIC DNA]</scope>
    <source>
        <strain evidence="3">IBCAS-2021</strain>
        <tissue evidence="3">Leaf</tissue>
    </source>
</reference>
<organism evidence="3 4">
    <name type="scientific">Aristolochia fimbriata</name>
    <name type="common">White veined hardy Dutchman's pipe vine</name>
    <dbReference type="NCBI Taxonomy" id="158543"/>
    <lineage>
        <taxon>Eukaryota</taxon>
        <taxon>Viridiplantae</taxon>
        <taxon>Streptophyta</taxon>
        <taxon>Embryophyta</taxon>
        <taxon>Tracheophyta</taxon>
        <taxon>Spermatophyta</taxon>
        <taxon>Magnoliopsida</taxon>
        <taxon>Magnoliidae</taxon>
        <taxon>Piperales</taxon>
        <taxon>Aristolochiaceae</taxon>
        <taxon>Aristolochia</taxon>
    </lineage>
</organism>
<comment type="caution">
    <text evidence="3">The sequence shown here is derived from an EMBL/GenBank/DDBJ whole genome shotgun (WGS) entry which is preliminary data.</text>
</comment>
<dbReference type="CDD" id="cd00590">
    <property type="entry name" value="RRM_SF"/>
    <property type="match status" value="1"/>
</dbReference>
<dbReference type="InterPro" id="IPR012677">
    <property type="entry name" value="Nucleotide-bd_a/b_plait_sf"/>
</dbReference>
<dbReference type="Proteomes" id="UP000825729">
    <property type="component" value="Unassembled WGS sequence"/>
</dbReference>
<evidence type="ECO:0000313" key="3">
    <source>
        <dbReference type="EMBL" id="KAG9444758.1"/>
    </source>
</evidence>
<dbReference type="PROSITE" id="PS50102">
    <property type="entry name" value="RRM"/>
    <property type="match status" value="1"/>
</dbReference>
<accession>A0AAV7E7F1</accession>
<proteinExistence type="predicted"/>
<keyword evidence="4" id="KW-1185">Reference proteome</keyword>
<dbReference type="EMBL" id="JAINDJ010000006">
    <property type="protein sequence ID" value="KAG9444758.1"/>
    <property type="molecule type" value="Genomic_DNA"/>
</dbReference>